<sequence>MTANFTVYYSRHEAMIGLRGPSTPTDTYLGHHGSWPRTRPIIAALPGLIYGGRNRLEPAGLLVTW</sequence>
<protein>
    <submittedName>
        <fullName evidence="1">Uncharacterized protein</fullName>
    </submittedName>
</protein>
<dbReference type="EMBL" id="PGOL01002470">
    <property type="protein sequence ID" value="PKI47670.1"/>
    <property type="molecule type" value="Genomic_DNA"/>
</dbReference>
<keyword evidence="2" id="KW-1185">Reference proteome</keyword>
<dbReference type="AlphaFoldDB" id="A0A2I0IVK1"/>
<reference evidence="1 2" key="1">
    <citation type="submission" date="2017-11" db="EMBL/GenBank/DDBJ databases">
        <title>De-novo sequencing of pomegranate (Punica granatum L.) genome.</title>
        <authorList>
            <person name="Akparov Z."/>
            <person name="Amiraslanov A."/>
            <person name="Hajiyeva S."/>
            <person name="Abbasov M."/>
            <person name="Kaur K."/>
            <person name="Hamwieh A."/>
            <person name="Solovyev V."/>
            <person name="Salamov A."/>
            <person name="Braich B."/>
            <person name="Kosarev P."/>
            <person name="Mahmoud A."/>
            <person name="Hajiyev E."/>
            <person name="Babayeva S."/>
            <person name="Izzatullayeva V."/>
            <person name="Mammadov A."/>
            <person name="Mammadov A."/>
            <person name="Sharifova S."/>
            <person name="Ojaghi J."/>
            <person name="Eynullazada K."/>
            <person name="Bayramov B."/>
            <person name="Abdulazimova A."/>
            <person name="Shahmuradov I."/>
        </authorList>
    </citation>
    <scope>NUCLEOTIDE SEQUENCE [LARGE SCALE GENOMIC DNA]</scope>
    <source>
        <strain evidence="2">cv. AG2017</strain>
        <tissue evidence="1">Leaf</tissue>
    </source>
</reference>
<proteinExistence type="predicted"/>
<organism evidence="1 2">
    <name type="scientific">Punica granatum</name>
    <name type="common">Pomegranate</name>
    <dbReference type="NCBI Taxonomy" id="22663"/>
    <lineage>
        <taxon>Eukaryota</taxon>
        <taxon>Viridiplantae</taxon>
        <taxon>Streptophyta</taxon>
        <taxon>Embryophyta</taxon>
        <taxon>Tracheophyta</taxon>
        <taxon>Spermatophyta</taxon>
        <taxon>Magnoliopsida</taxon>
        <taxon>eudicotyledons</taxon>
        <taxon>Gunneridae</taxon>
        <taxon>Pentapetalae</taxon>
        <taxon>rosids</taxon>
        <taxon>malvids</taxon>
        <taxon>Myrtales</taxon>
        <taxon>Lythraceae</taxon>
        <taxon>Punica</taxon>
    </lineage>
</organism>
<name>A0A2I0IVK1_PUNGR</name>
<dbReference type="Proteomes" id="UP000233551">
    <property type="component" value="Unassembled WGS sequence"/>
</dbReference>
<evidence type="ECO:0000313" key="1">
    <source>
        <dbReference type="EMBL" id="PKI47670.1"/>
    </source>
</evidence>
<evidence type="ECO:0000313" key="2">
    <source>
        <dbReference type="Proteomes" id="UP000233551"/>
    </source>
</evidence>
<gene>
    <name evidence="1" type="ORF">CRG98_031956</name>
</gene>
<comment type="caution">
    <text evidence="1">The sequence shown here is derived from an EMBL/GenBank/DDBJ whole genome shotgun (WGS) entry which is preliminary data.</text>
</comment>
<accession>A0A2I0IVK1</accession>